<dbReference type="AlphaFoldDB" id="A5GE29"/>
<name>A5GE29_GEOUR</name>
<organism evidence="1 2">
    <name type="scientific">Geotalea uraniireducens (strain Rf4)</name>
    <name type="common">Geobacter uraniireducens</name>
    <dbReference type="NCBI Taxonomy" id="351605"/>
    <lineage>
        <taxon>Bacteria</taxon>
        <taxon>Pseudomonadati</taxon>
        <taxon>Thermodesulfobacteriota</taxon>
        <taxon>Desulfuromonadia</taxon>
        <taxon>Geobacterales</taxon>
        <taxon>Geobacteraceae</taxon>
        <taxon>Geotalea</taxon>
    </lineage>
</organism>
<protein>
    <recommendedName>
        <fullName evidence="3">YcgN family cysteine cluster protein</fullName>
    </recommendedName>
</protein>
<dbReference type="PANTHER" id="PTHR37421">
    <property type="entry name" value="UPF0260 PROTEIN YCGN"/>
    <property type="match status" value="1"/>
</dbReference>
<reference evidence="1 2" key="1">
    <citation type="submission" date="2007-05" db="EMBL/GenBank/DDBJ databases">
        <title>Complete sequence of Geobacter uraniireducens Rf4.</title>
        <authorList>
            <consortium name="US DOE Joint Genome Institute"/>
            <person name="Copeland A."/>
            <person name="Lucas S."/>
            <person name="Lapidus A."/>
            <person name="Barry K."/>
            <person name="Detter J.C."/>
            <person name="Glavina del Rio T."/>
            <person name="Hammon N."/>
            <person name="Israni S."/>
            <person name="Dalin E."/>
            <person name="Tice H."/>
            <person name="Pitluck S."/>
            <person name="Chertkov O."/>
            <person name="Brettin T."/>
            <person name="Bruce D."/>
            <person name="Han C."/>
            <person name="Schmutz J."/>
            <person name="Larimer F."/>
            <person name="Land M."/>
            <person name="Hauser L."/>
            <person name="Kyrpides N."/>
            <person name="Mikhailova N."/>
            <person name="Shelobolina E."/>
            <person name="Aklujkar M."/>
            <person name="Lovley D."/>
            <person name="Richardson P."/>
        </authorList>
    </citation>
    <scope>NUCLEOTIDE SEQUENCE [LARGE SCALE GENOMIC DNA]</scope>
    <source>
        <strain evidence="1 2">Rf4</strain>
    </source>
</reference>
<dbReference type="PANTHER" id="PTHR37421:SF1">
    <property type="entry name" value="UPF0260 PROTEIN YCGN"/>
    <property type="match status" value="1"/>
</dbReference>
<accession>A5GE29</accession>
<dbReference type="Proteomes" id="UP000006695">
    <property type="component" value="Chromosome"/>
</dbReference>
<dbReference type="RefSeq" id="WP_011938399.1">
    <property type="nucleotide sequence ID" value="NC_009483.1"/>
</dbReference>
<evidence type="ECO:0000313" key="1">
    <source>
        <dbReference type="EMBL" id="ABQ25684.1"/>
    </source>
</evidence>
<evidence type="ECO:0008006" key="3">
    <source>
        <dbReference type="Google" id="ProtNLM"/>
    </source>
</evidence>
<gene>
    <name evidence="1" type="ordered locus">Gura_1485</name>
</gene>
<proteinExistence type="predicted"/>
<dbReference type="HOGENOM" id="CLU_164634_0_0_7"/>
<dbReference type="InterPro" id="IPR008228">
    <property type="entry name" value="UCP006173"/>
</dbReference>
<dbReference type="KEGG" id="gur:Gura_1485"/>
<keyword evidence="2" id="KW-1185">Reference proteome</keyword>
<dbReference type="EMBL" id="CP000698">
    <property type="protein sequence ID" value="ABQ25684.1"/>
    <property type="molecule type" value="Genomic_DNA"/>
</dbReference>
<sequence>MATNMVKKDDQQLEDWESLCEQCGLCCFEKIEDEDGTIFFTATPCRYLDVVSRECKIYERRFEICPECVKLTEEIVRGIRWLHDDCGYMKALGLKRRR</sequence>
<dbReference type="NCBIfam" id="NF003504">
    <property type="entry name" value="PRK05170.2-2"/>
    <property type="match status" value="1"/>
</dbReference>
<evidence type="ECO:0000313" key="2">
    <source>
        <dbReference type="Proteomes" id="UP000006695"/>
    </source>
</evidence>
<dbReference type="STRING" id="351605.Gura_1485"/>